<keyword evidence="3 6" id="KW-0479">Metal-binding</keyword>
<evidence type="ECO:0000256" key="3">
    <source>
        <dbReference type="ARBA" id="ARBA00022723"/>
    </source>
</evidence>
<evidence type="ECO:0000256" key="1">
    <source>
        <dbReference type="ARBA" id="ARBA00001947"/>
    </source>
</evidence>
<protein>
    <recommendedName>
        <fullName evidence="7">Enoyl reductase (ER) domain-containing protein</fullName>
    </recommendedName>
</protein>
<name>A0A384JKC1_BOTFB</name>
<reference evidence="8 9" key="3">
    <citation type="journal article" date="2017" name="Mol. Plant Pathol.">
        <title>A gapless genome sequence of the fungus Botrytis cinerea.</title>
        <authorList>
            <person name="Van Kan J.A."/>
            <person name="Stassen J.H."/>
            <person name="Mosbach A."/>
            <person name="Van Der Lee T.A."/>
            <person name="Faino L."/>
            <person name="Farmer A.D."/>
            <person name="Papasotiriou D.G."/>
            <person name="Zhou S."/>
            <person name="Seidl M.F."/>
            <person name="Cottam E."/>
            <person name="Edel D."/>
            <person name="Hahn M."/>
            <person name="Schwartz D.C."/>
            <person name="Dietrich R.A."/>
            <person name="Widdison S."/>
            <person name="Scalliet G."/>
        </authorList>
    </citation>
    <scope>NUCLEOTIDE SEQUENCE [LARGE SCALE GENOMIC DNA]</scope>
    <source>
        <strain evidence="8 9">B05.10</strain>
    </source>
</reference>
<dbReference type="InterPro" id="IPR011032">
    <property type="entry name" value="GroES-like_sf"/>
</dbReference>
<dbReference type="KEGG" id="bfu:BCIN_06g04590"/>
<evidence type="ECO:0000256" key="5">
    <source>
        <dbReference type="ARBA" id="ARBA00023002"/>
    </source>
</evidence>
<dbReference type="EMBL" id="CP009810">
    <property type="protein sequence ID" value="ATZ51003.1"/>
    <property type="molecule type" value="Genomic_DNA"/>
</dbReference>
<sequence>MMKALTWKSLGEVALVEKPRPALKLSTDAIVRVTHASICGTDVHVRDGYHPESEFGRVLGHEGVGFIEEIGESVEGFAVGDRVIVSCITVCSQCENCKRGMPGHCLDGGWQLGNTLDGLQAEYTRIPYATHSLHQVPPNIDEKTLVLLSEGFSSGYECGVLSGKVEPGCTVAVIGNGPVGLAAIITAQLYSPVMIIGIDIDDNRLRIASGLGADHTINASTDNVAEIVRSLTNGRGCDTVIEAVGLPDTIDMAQDIVAIGGKVANIGVHKHAANMYLNKNWAPISTGLVNATSTPLLVKMSAANKMRNPGPMFTHTFAFSEIEQGYKTFCNGKAESAIKLLIEF</sequence>
<evidence type="ECO:0000256" key="4">
    <source>
        <dbReference type="ARBA" id="ARBA00022833"/>
    </source>
</evidence>
<dbReference type="AlphaFoldDB" id="A0A384JKC1"/>
<keyword evidence="4 6" id="KW-0862">Zinc</keyword>
<dbReference type="InterPro" id="IPR020843">
    <property type="entry name" value="ER"/>
</dbReference>
<dbReference type="GO" id="GO:0008270">
    <property type="term" value="F:zinc ion binding"/>
    <property type="evidence" value="ECO:0007669"/>
    <property type="project" value="InterPro"/>
</dbReference>
<evidence type="ECO:0000259" key="7">
    <source>
        <dbReference type="SMART" id="SM00829"/>
    </source>
</evidence>
<dbReference type="PROSITE" id="PS00059">
    <property type="entry name" value="ADH_ZINC"/>
    <property type="match status" value="1"/>
</dbReference>
<dbReference type="RefSeq" id="XP_024549327.1">
    <property type="nucleotide sequence ID" value="XM_024693541.1"/>
</dbReference>
<dbReference type="PANTHER" id="PTHR42813:SF4">
    <property type="entry name" value="NADP-DEPENDENT ISOPROPANOL DEHYDROGENASE"/>
    <property type="match status" value="1"/>
</dbReference>
<dbReference type="VEuPathDB" id="FungiDB:Bcin06g04590"/>
<reference evidence="8 9" key="1">
    <citation type="journal article" date="2011" name="PLoS Genet.">
        <title>Genomic analysis of the necrotrophic fungal pathogens Sclerotinia sclerotiorum and Botrytis cinerea.</title>
        <authorList>
            <person name="Amselem J."/>
            <person name="Cuomo C.A."/>
            <person name="van Kan J.A."/>
            <person name="Viaud M."/>
            <person name="Benito E.P."/>
            <person name="Couloux A."/>
            <person name="Coutinho P.M."/>
            <person name="de Vries R.P."/>
            <person name="Dyer P.S."/>
            <person name="Fillinger S."/>
            <person name="Fournier E."/>
            <person name="Gout L."/>
            <person name="Hahn M."/>
            <person name="Kohn L."/>
            <person name="Lapalu N."/>
            <person name="Plummer K.M."/>
            <person name="Pradier J.M."/>
            <person name="Quevillon E."/>
            <person name="Sharon A."/>
            <person name="Simon A."/>
            <person name="ten Have A."/>
            <person name="Tudzynski B."/>
            <person name="Tudzynski P."/>
            <person name="Wincker P."/>
            <person name="Andrew M."/>
            <person name="Anthouard V."/>
            <person name="Beever R.E."/>
            <person name="Beffa R."/>
            <person name="Benoit I."/>
            <person name="Bouzid O."/>
            <person name="Brault B."/>
            <person name="Chen Z."/>
            <person name="Choquer M."/>
            <person name="Collemare J."/>
            <person name="Cotton P."/>
            <person name="Danchin E.G."/>
            <person name="Da Silva C."/>
            <person name="Gautier A."/>
            <person name="Giraud C."/>
            <person name="Giraud T."/>
            <person name="Gonzalez C."/>
            <person name="Grossetete S."/>
            <person name="Guldener U."/>
            <person name="Henrissat B."/>
            <person name="Howlett B.J."/>
            <person name="Kodira C."/>
            <person name="Kretschmer M."/>
            <person name="Lappartient A."/>
            <person name="Leroch M."/>
            <person name="Levis C."/>
            <person name="Mauceli E."/>
            <person name="Neuveglise C."/>
            <person name="Oeser B."/>
            <person name="Pearson M."/>
            <person name="Poulain J."/>
            <person name="Poussereau N."/>
            <person name="Quesneville H."/>
            <person name="Rascle C."/>
            <person name="Schumacher J."/>
            <person name="Segurens B."/>
            <person name="Sexton A."/>
            <person name="Silva E."/>
            <person name="Sirven C."/>
            <person name="Soanes D.M."/>
            <person name="Talbot N.J."/>
            <person name="Templeton M."/>
            <person name="Yandava C."/>
            <person name="Yarden O."/>
            <person name="Zeng Q."/>
            <person name="Rollins J.A."/>
            <person name="Lebrun M.H."/>
            <person name="Dickman M."/>
        </authorList>
    </citation>
    <scope>NUCLEOTIDE SEQUENCE [LARGE SCALE GENOMIC DNA]</scope>
    <source>
        <strain evidence="8 9">B05.10</strain>
    </source>
</reference>
<evidence type="ECO:0000256" key="2">
    <source>
        <dbReference type="ARBA" id="ARBA00008072"/>
    </source>
</evidence>
<dbReference type="OrthoDB" id="442947at2759"/>
<dbReference type="InterPro" id="IPR002328">
    <property type="entry name" value="ADH_Zn_CS"/>
</dbReference>
<reference evidence="8 9" key="2">
    <citation type="journal article" date="2012" name="Eukaryot. Cell">
        <title>Genome update of Botrytis cinerea strains B05.10 and T4.</title>
        <authorList>
            <person name="Staats M."/>
            <person name="van Kan J.A."/>
        </authorList>
    </citation>
    <scope>NUCLEOTIDE SEQUENCE [LARGE SCALE GENOMIC DNA]</scope>
    <source>
        <strain evidence="8 9">B05.10</strain>
    </source>
</reference>
<dbReference type="Pfam" id="PF00107">
    <property type="entry name" value="ADH_zinc_N"/>
    <property type="match status" value="1"/>
</dbReference>
<evidence type="ECO:0000313" key="9">
    <source>
        <dbReference type="Proteomes" id="UP000001798"/>
    </source>
</evidence>
<proteinExistence type="inferred from homology"/>
<keyword evidence="9" id="KW-1185">Reference proteome</keyword>
<evidence type="ECO:0000313" key="8">
    <source>
        <dbReference type="EMBL" id="ATZ51003.1"/>
    </source>
</evidence>
<dbReference type="SMART" id="SM00829">
    <property type="entry name" value="PKS_ER"/>
    <property type="match status" value="1"/>
</dbReference>
<dbReference type="GO" id="GO:0016491">
    <property type="term" value="F:oxidoreductase activity"/>
    <property type="evidence" value="ECO:0007669"/>
    <property type="project" value="UniProtKB-KW"/>
</dbReference>
<dbReference type="Gene3D" id="3.90.180.10">
    <property type="entry name" value="Medium-chain alcohol dehydrogenases, catalytic domain"/>
    <property type="match status" value="1"/>
</dbReference>
<dbReference type="InterPro" id="IPR013149">
    <property type="entry name" value="ADH-like_C"/>
</dbReference>
<comment type="cofactor">
    <cofactor evidence="1 6">
        <name>Zn(2+)</name>
        <dbReference type="ChEBI" id="CHEBI:29105"/>
    </cofactor>
</comment>
<evidence type="ECO:0000256" key="6">
    <source>
        <dbReference type="RuleBase" id="RU361277"/>
    </source>
</evidence>
<feature type="domain" description="Enoyl reductase (ER)" evidence="7">
    <location>
        <begin position="8"/>
        <end position="342"/>
    </location>
</feature>
<accession>A0A384JKC1</accession>
<dbReference type="Gene3D" id="3.40.50.720">
    <property type="entry name" value="NAD(P)-binding Rossmann-like Domain"/>
    <property type="match status" value="1"/>
</dbReference>
<dbReference type="Proteomes" id="UP000001798">
    <property type="component" value="Chromosome 6"/>
</dbReference>
<dbReference type="PANTHER" id="PTHR42813">
    <property type="entry name" value="ZINC-TYPE ALCOHOL DEHYDROGENASE-LIKE"/>
    <property type="match status" value="1"/>
</dbReference>
<dbReference type="GeneID" id="5439859"/>
<dbReference type="Pfam" id="PF08240">
    <property type="entry name" value="ADH_N"/>
    <property type="match status" value="1"/>
</dbReference>
<organism evidence="8 9">
    <name type="scientific">Botryotinia fuckeliana (strain B05.10)</name>
    <name type="common">Noble rot fungus</name>
    <name type="synonym">Botrytis cinerea</name>
    <dbReference type="NCBI Taxonomy" id="332648"/>
    <lineage>
        <taxon>Eukaryota</taxon>
        <taxon>Fungi</taxon>
        <taxon>Dikarya</taxon>
        <taxon>Ascomycota</taxon>
        <taxon>Pezizomycotina</taxon>
        <taxon>Leotiomycetes</taxon>
        <taxon>Helotiales</taxon>
        <taxon>Sclerotiniaceae</taxon>
        <taxon>Botrytis</taxon>
    </lineage>
</organism>
<gene>
    <name evidence="8" type="ORF">BCIN_06g04590</name>
</gene>
<dbReference type="SUPFAM" id="SSF50129">
    <property type="entry name" value="GroES-like"/>
    <property type="match status" value="1"/>
</dbReference>
<dbReference type="InterPro" id="IPR013154">
    <property type="entry name" value="ADH-like_N"/>
</dbReference>
<keyword evidence="5" id="KW-0560">Oxidoreductase</keyword>
<comment type="similarity">
    <text evidence="2 6">Belongs to the zinc-containing alcohol dehydrogenase family.</text>
</comment>
<dbReference type="InterPro" id="IPR036291">
    <property type="entry name" value="NAD(P)-bd_dom_sf"/>
</dbReference>
<dbReference type="SUPFAM" id="SSF51735">
    <property type="entry name" value="NAD(P)-binding Rossmann-fold domains"/>
    <property type="match status" value="1"/>
</dbReference>